<feature type="transmembrane region" description="Helical" evidence="1">
    <location>
        <begin position="36"/>
        <end position="58"/>
    </location>
</feature>
<proteinExistence type="predicted"/>
<feature type="transmembrane region" description="Helical" evidence="1">
    <location>
        <begin position="64"/>
        <end position="83"/>
    </location>
</feature>
<dbReference type="WBParaSite" id="ACRNAN_scaffold7919.g15541.t1">
    <property type="protein sequence ID" value="ACRNAN_scaffold7919.g15541.t1"/>
    <property type="gene ID" value="ACRNAN_scaffold7919.g15541"/>
</dbReference>
<reference evidence="3" key="1">
    <citation type="submission" date="2022-11" db="UniProtKB">
        <authorList>
            <consortium name="WormBaseParasite"/>
        </authorList>
    </citation>
    <scope>IDENTIFICATION</scope>
</reference>
<keyword evidence="1" id="KW-1133">Transmembrane helix</keyword>
<dbReference type="AlphaFoldDB" id="A0A914EFL9"/>
<keyword evidence="2" id="KW-1185">Reference proteome</keyword>
<name>A0A914EFL9_9BILA</name>
<keyword evidence="1" id="KW-0812">Transmembrane</keyword>
<keyword evidence="1" id="KW-0472">Membrane</keyword>
<evidence type="ECO:0000256" key="1">
    <source>
        <dbReference type="SAM" id="Phobius"/>
    </source>
</evidence>
<evidence type="ECO:0000313" key="3">
    <source>
        <dbReference type="WBParaSite" id="ACRNAN_scaffold7919.g15541.t1"/>
    </source>
</evidence>
<sequence>MVFAYTIHATVFILYLMAFIRYRQLQTKTADLKREFRLMIQGTMGSFACFIFLTFHHVWRVPTVEFLAVLFCIGSDPFVYLGFNADIRNDFLVLIHHNTNKTIKTVIGKINESRIFGVRNRIQPQLNQ</sequence>
<dbReference type="Proteomes" id="UP000887540">
    <property type="component" value="Unplaced"/>
</dbReference>
<evidence type="ECO:0000313" key="2">
    <source>
        <dbReference type="Proteomes" id="UP000887540"/>
    </source>
</evidence>
<feature type="transmembrane region" description="Helical" evidence="1">
    <location>
        <begin position="6"/>
        <end position="24"/>
    </location>
</feature>
<protein>
    <submittedName>
        <fullName evidence="3">7TM GPCR serpentine receptor class x (Srx) domain-containing protein</fullName>
    </submittedName>
</protein>
<accession>A0A914EFL9</accession>
<organism evidence="2 3">
    <name type="scientific">Acrobeloides nanus</name>
    <dbReference type="NCBI Taxonomy" id="290746"/>
    <lineage>
        <taxon>Eukaryota</taxon>
        <taxon>Metazoa</taxon>
        <taxon>Ecdysozoa</taxon>
        <taxon>Nematoda</taxon>
        <taxon>Chromadorea</taxon>
        <taxon>Rhabditida</taxon>
        <taxon>Tylenchina</taxon>
        <taxon>Cephalobomorpha</taxon>
        <taxon>Cephaloboidea</taxon>
        <taxon>Cephalobidae</taxon>
        <taxon>Acrobeloides</taxon>
    </lineage>
</organism>